<evidence type="ECO:0000256" key="9">
    <source>
        <dbReference type="ARBA" id="ARBA00073590"/>
    </source>
</evidence>
<reference evidence="12 13" key="1">
    <citation type="submission" date="2019-06" db="EMBL/GenBank/DDBJ databases">
        <title>Sequencing the genomes of 1000 actinobacteria strains.</title>
        <authorList>
            <person name="Klenk H.-P."/>
        </authorList>
    </citation>
    <scope>NUCLEOTIDE SEQUENCE [LARGE SCALE GENOMIC DNA]</scope>
    <source>
        <strain evidence="12 13">DSM 45043</strain>
    </source>
</reference>
<evidence type="ECO:0000256" key="2">
    <source>
        <dbReference type="ARBA" id="ARBA00022741"/>
    </source>
</evidence>
<evidence type="ECO:0000256" key="4">
    <source>
        <dbReference type="ARBA" id="ARBA00022806"/>
    </source>
</evidence>
<dbReference type="EC" id="5.6.2.3" evidence="7"/>
<evidence type="ECO:0000256" key="6">
    <source>
        <dbReference type="ARBA" id="ARBA00038058"/>
    </source>
</evidence>
<dbReference type="Pfam" id="PF00270">
    <property type="entry name" value="DEAD"/>
    <property type="match status" value="1"/>
</dbReference>
<dbReference type="GO" id="GO:0006139">
    <property type="term" value="P:nucleobase-containing compound metabolic process"/>
    <property type="evidence" value="ECO:0007669"/>
    <property type="project" value="InterPro"/>
</dbReference>
<sequence length="701" mass="74560">MGDVPASDLLTGSDTQIPDVATLLAAAVASIGGAERPGQVKMAHAVERAIESGEHVAAQAGTGTGKSLAYLVPAIRHAVEKRTTVVVSTATIALQRQLVDRDLPRLAEALGPLLGTELKFAILKGRRNYLCLHQVQTGVPEEDEGPSLFDPQQLSALGRQVKRLNEWAEETTTGDRDELVPGVSEQAWRQVAVTAKECLGAQRCPQGAECFAELARAEAGEAHIVVTNHALLAIDALEEFQVLPEHDVVIVDEAHELVDRVTSVATGDLNAAAVETAARRCGRLIEEGTADRLKEAAEGLGILLEDLPPGRIDVLNPALGNALAVVRDAAHACLTALGPEKKDSDPGDMAARKAARSSLEELHETAVRTLEAFKPEMAERFDVVWLEKPFVPEGRPKRPPALHVAPIGVGGLLRTTLFERRTAILTSATLTLGGSFEPLARQWGLPPLNEKGAGRDALTAAEGLARTATEKDETPEIVWSGLDVGSPFDHAKAGILYVARHLPQPGRDGLADAYLTEITELIEAAGGRTLGLFSSMRAARQAADELKDHLSHPLLCQGDDSTSLLVKQFAEDERTCLFGTLSLWQGVDVPGPSLQLVIMDRIPFPRPDDPVSSARSRAVAARGGNGFMAVAATHAALLLAQGAGRLLRSVDDRGVVAVLDPRLATARYGGFLKNSLPPFWATTDPDVVRGALRRLDAAASS</sequence>
<dbReference type="SUPFAM" id="SSF52540">
    <property type="entry name" value="P-loop containing nucleoside triphosphate hydrolases"/>
    <property type="match status" value="1"/>
</dbReference>
<evidence type="ECO:0000256" key="8">
    <source>
        <dbReference type="ARBA" id="ARBA00048954"/>
    </source>
</evidence>
<dbReference type="GO" id="GO:0016818">
    <property type="term" value="F:hydrolase activity, acting on acid anhydrides, in phosphorus-containing anhydrides"/>
    <property type="evidence" value="ECO:0007669"/>
    <property type="project" value="InterPro"/>
</dbReference>
<evidence type="ECO:0000313" key="13">
    <source>
        <dbReference type="Proteomes" id="UP000316706"/>
    </source>
</evidence>
<dbReference type="GO" id="GO:0005524">
    <property type="term" value="F:ATP binding"/>
    <property type="evidence" value="ECO:0007669"/>
    <property type="project" value="UniProtKB-KW"/>
</dbReference>
<dbReference type="InterPro" id="IPR011545">
    <property type="entry name" value="DEAD/DEAH_box_helicase_dom"/>
</dbReference>
<dbReference type="InterPro" id="IPR014013">
    <property type="entry name" value="Helic_SF1/SF2_ATP-bd_DinG/Rad3"/>
</dbReference>
<accession>A0A543IC03</accession>
<comment type="catalytic activity">
    <reaction evidence="8">
        <text>ATP + H2O = ADP + phosphate + H(+)</text>
        <dbReference type="Rhea" id="RHEA:13065"/>
        <dbReference type="ChEBI" id="CHEBI:15377"/>
        <dbReference type="ChEBI" id="CHEBI:15378"/>
        <dbReference type="ChEBI" id="CHEBI:30616"/>
        <dbReference type="ChEBI" id="CHEBI:43474"/>
        <dbReference type="ChEBI" id="CHEBI:456216"/>
        <dbReference type="EC" id="5.6.2.3"/>
    </reaction>
</comment>
<evidence type="ECO:0000256" key="5">
    <source>
        <dbReference type="ARBA" id="ARBA00022840"/>
    </source>
</evidence>
<dbReference type="Pfam" id="PF13307">
    <property type="entry name" value="Helicase_C_2"/>
    <property type="match status" value="1"/>
</dbReference>
<dbReference type="AlphaFoldDB" id="A0A543IC03"/>
<keyword evidence="3" id="KW-0378">Hydrolase</keyword>
<keyword evidence="5" id="KW-0067">ATP-binding</keyword>
<name>A0A543IC03_9ACTN</name>
<dbReference type="PANTHER" id="PTHR11472:SF34">
    <property type="entry name" value="REGULATOR OF TELOMERE ELONGATION HELICASE 1"/>
    <property type="match status" value="1"/>
</dbReference>
<dbReference type="SMART" id="SM00491">
    <property type="entry name" value="HELICc2"/>
    <property type="match status" value="1"/>
</dbReference>
<dbReference type="FunFam" id="3.40.50.300:FF:000437">
    <property type="entry name" value="ATP-dependent DNA helicase DinG"/>
    <property type="match status" value="1"/>
</dbReference>
<comment type="cofactor">
    <cofactor evidence="1">
        <name>[4Fe-4S] cluster</name>
        <dbReference type="ChEBI" id="CHEBI:49883"/>
    </cofactor>
</comment>
<keyword evidence="2" id="KW-0547">Nucleotide-binding</keyword>
<dbReference type="GO" id="GO:0043139">
    <property type="term" value="F:5'-3' DNA helicase activity"/>
    <property type="evidence" value="ECO:0007669"/>
    <property type="project" value="UniProtKB-EC"/>
</dbReference>
<gene>
    <name evidence="12" type="ORF">FHX41_1703</name>
</gene>
<dbReference type="InterPro" id="IPR027417">
    <property type="entry name" value="P-loop_NTPase"/>
</dbReference>
<dbReference type="SMART" id="SM00487">
    <property type="entry name" value="DEXDc"/>
    <property type="match status" value="1"/>
</dbReference>
<feature type="domain" description="Helicase ATP-binding" evidence="11">
    <location>
        <begin position="25"/>
        <end position="303"/>
    </location>
</feature>
<evidence type="ECO:0000259" key="11">
    <source>
        <dbReference type="PROSITE" id="PS51193"/>
    </source>
</evidence>
<dbReference type="PANTHER" id="PTHR11472">
    <property type="entry name" value="DNA REPAIR DEAD HELICASE RAD3/XP-D SUBFAMILY MEMBER"/>
    <property type="match status" value="1"/>
</dbReference>
<evidence type="ECO:0000256" key="3">
    <source>
        <dbReference type="ARBA" id="ARBA00022801"/>
    </source>
</evidence>
<evidence type="ECO:0000313" key="12">
    <source>
        <dbReference type="EMBL" id="TQM68070.1"/>
    </source>
</evidence>
<keyword evidence="13" id="KW-1185">Reference proteome</keyword>
<evidence type="ECO:0000256" key="7">
    <source>
        <dbReference type="ARBA" id="ARBA00044969"/>
    </source>
</evidence>
<dbReference type="EMBL" id="VFPO01000001">
    <property type="protein sequence ID" value="TQM68070.1"/>
    <property type="molecule type" value="Genomic_DNA"/>
</dbReference>
<comment type="caution">
    <text evidence="12">The sequence shown here is derived from an EMBL/GenBank/DDBJ whole genome shotgun (WGS) entry which is preliminary data.</text>
</comment>
<evidence type="ECO:0000256" key="10">
    <source>
        <dbReference type="ARBA" id="ARBA00079061"/>
    </source>
</evidence>
<dbReference type="PROSITE" id="PS51193">
    <property type="entry name" value="HELICASE_ATP_BIND_2"/>
    <property type="match status" value="1"/>
</dbReference>
<dbReference type="InterPro" id="IPR006555">
    <property type="entry name" value="ATP-dep_Helicase_C"/>
</dbReference>
<protein>
    <recommendedName>
        <fullName evidence="9">ATP-dependent helicase DinG</fullName>
        <ecNumber evidence="7">5.6.2.3</ecNumber>
    </recommendedName>
    <alternativeName>
        <fullName evidence="10">DNA 5'-3' helicase DinG</fullName>
    </alternativeName>
</protein>
<dbReference type="Gene3D" id="3.40.50.300">
    <property type="entry name" value="P-loop containing nucleotide triphosphate hydrolases"/>
    <property type="match status" value="2"/>
</dbReference>
<comment type="similarity">
    <text evidence="6">Belongs to the helicase family. DinG subfamily.</text>
</comment>
<dbReference type="InterPro" id="IPR045028">
    <property type="entry name" value="DinG/Rad3-like"/>
</dbReference>
<evidence type="ECO:0000256" key="1">
    <source>
        <dbReference type="ARBA" id="ARBA00001966"/>
    </source>
</evidence>
<proteinExistence type="inferred from homology"/>
<organism evidence="12 13">
    <name type="scientific">Actinomadura hallensis</name>
    <dbReference type="NCBI Taxonomy" id="337895"/>
    <lineage>
        <taxon>Bacteria</taxon>
        <taxon>Bacillati</taxon>
        <taxon>Actinomycetota</taxon>
        <taxon>Actinomycetes</taxon>
        <taxon>Streptosporangiales</taxon>
        <taxon>Thermomonosporaceae</taxon>
        <taxon>Actinomadura</taxon>
    </lineage>
</organism>
<dbReference type="InterPro" id="IPR014001">
    <property type="entry name" value="Helicase_ATP-bd"/>
</dbReference>
<dbReference type="Proteomes" id="UP000316706">
    <property type="component" value="Unassembled WGS sequence"/>
</dbReference>
<keyword evidence="4 12" id="KW-0347">Helicase</keyword>
<dbReference type="GO" id="GO:0003676">
    <property type="term" value="F:nucleic acid binding"/>
    <property type="evidence" value="ECO:0007669"/>
    <property type="project" value="InterPro"/>
</dbReference>